<feature type="domain" description="SCP" evidence="1">
    <location>
        <begin position="35"/>
        <end position="183"/>
    </location>
</feature>
<dbReference type="Gene3D" id="3.40.33.10">
    <property type="entry name" value="CAP"/>
    <property type="match status" value="1"/>
</dbReference>
<dbReference type="SUPFAM" id="SSF55797">
    <property type="entry name" value="PR-1-like"/>
    <property type="match status" value="1"/>
</dbReference>
<dbReference type="InterPro" id="IPR035940">
    <property type="entry name" value="CAP_sf"/>
</dbReference>
<dbReference type="CDD" id="cd05382">
    <property type="entry name" value="CAP_GAPR1-like"/>
    <property type="match status" value="1"/>
</dbReference>
<protein>
    <submittedName>
        <fullName evidence="3">SCP domain-containing protein</fullName>
    </submittedName>
</protein>
<keyword evidence="2" id="KW-1185">Reference proteome</keyword>
<evidence type="ECO:0000259" key="1">
    <source>
        <dbReference type="SMART" id="SM00198"/>
    </source>
</evidence>
<dbReference type="WBParaSite" id="PTRK_0000725500.1">
    <property type="protein sequence ID" value="PTRK_0000725500.1"/>
    <property type="gene ID" value="PTRK_0000725500"/>
</dbReference>
<dbReference type="AlphaFoldDB" id="A0A0N4ZH92"/>
<dbReference type="STRING" id="131310.A0A0N4ZH92"/>
<evidence type="ECO:0000313" key="2">
    <source>
        <dbReference type="Proteomes" id="UP000038045"/>
    </source>
</evidence>
<dbReference type="PANTHER" id="PTHR10334">
    <property type="entry name" value="CYSTEINE-RICH SECRETORY PROTEIN-RELATED"/>
    <property type="match status" value="1"/>
</dbReference>
<dbReference type="InterPro" id="IPR018244">
    <property type="entry name" value="Allrgn_V5/Tpx1_CS"/>
</dbReference>
<dbReference type="SMART" id="SM00198">
    <property type="entry name" value="SCP"/>
    <property type="match status" value="1"/>
</dbReference>
<dbReference type="GO" id="GO:0005576">
    <property type="term" value="C:extracellular region"/>
    <property type="evidence" value="ECO:0007669"/>
    <property type="project" value="InterPro"/>
</dbReference>
<evidence type="ECO:0000313" key="3">
    <source>
        <dbReference type="WBParaSite" id="PTRK_0000725500.1"/>
    </source>
</evidence>
<dbReference type="Pfam" id="PF00188">
    <property type="entry name" value="CAP"/>
    <property type="match status" value="1"/>
</dbReference>
<accession>A0A0N4ZH92</accession>
<name>A0A0N4ZH92_PARTI</name>
<dbReference type="PROSITE" id="PS01009">
    <property type="entry name" value="CRISP_1"/>
    <property type="match status" value="1"/>
</dbReference>
<dbReference type="Proteomes" id="UP000038045">
    <property type="component" value="Unplaced"/>
</dbReference>
<reference evidence="3" key="1">
    <citation type="submission" date="2017-02" db="UniProtKB">
        <authorList>
            <consortium name="WormBaseParasite"/>
        </authorList>
    </citation>
    <scope>IDENTIFICATION</scope>
</reference>
<organism evidence="2 3">
    <name type="scientific">Parastrongyloides trichosuri</name>
    <name type="common">Possum-specific nematode worm</name>
    <dbReference type="NCBI Taxonomy" id="131310"/>
    <lineage>
        <taxon>Eukaryota</taxon>
        <taxon>Metazoa</taxon>
        <taxon>Ecdysozoa</taxon>
        <taxon>Nematoda</taxon>
        <taxon>Chromadorea</taxon>
        <taxon>Rhabditida</taxon>
        <taxon>Tylenchina</taxon>
        <taxon>Panagrolaimomorpha</taxon>
        <taxon>Strongyloidoidea</taxon>
        <taxon>Strongyloididae</taxon>
        <taxon>Parastrongyloides</taxon>
    </lineage>
</organism>
<dbReference type="InterPro" id="IPR001283">
    <property type="entry name" value="CRISP-related"/>
</dbReference>
<dbReference type="InterPro" id="IPR014044">
    <property type="entry name" value="CAP_dom"/>
</dbReference>
<dbReference type="PRINTS" id="PR00837">
    <property type="entry name" value="V5TPXLIKE"/>
</dbReference>
<sequence length="192" mass="22982">MRRRLLFENRTFKKTDENNSEDYQLKSSNDFDVEEFKRNLAINHNIIRIKHHVQPLKITTNLMNEAQRYADHLAAMNNGLRHDPYNKDHGENLYYGSFYKIPSEKELATSVIGRFYDEKKYYNYNLIRLSSYHRFGHFTQMIWKSSTEFGIGVALKKVNRHNRIPRTRVFVVIRYNPEGNVLSEEDFKENVL</sequence>
<dbReference type="InterPro" id="IPR034113">
    <property type="entry name" value="SCP_GAPR1-like"/>
</dbReference>
<proteinExistence type="predicted"/>